<gene>
    <name evidence="2" type="ORF">NIDE2928</name>
</gene>
<dbReference type="STRING" id="330214.NIDE2928"/>
<dbReference type="EMBL" id="FP929003">
    <property type="protein sequence ID" value="CBK42627.1"/>
    <property type="molecule type" value="Genomic_DNA"/>
</dbReference>
<reference evidence="2 3" key="1">
    <citation type="journal article" date="2010" name="Proc. Natl. Acad. Sci. U.S.A.">
        <title>A Nitrospira metagenome illuminates the physiology and evolution of globally important nitrite-oxidizing bacteria.</title>
        <authorList>
            <person name="Lucker S."/>
            <person name="Wagner M."/>
            <person name="Maixner F."/>
            <person name="Pelletier E."/>
            <person name="Koch H."/>
            <person name="Vacherie B."/>
            <person name="Rattei T."/>
            <person name="Sinninghe Damste J."/>
            <person name="Spieck E."/>
            <person name="Le Paslier D."/>
            <person name="Daims H."/>
        </authorList>
    </citation>
    <scope>NUCLEOTIDE SEQUENCE [LARGE SCALE GENOMIC DNA]</scope>
</reference>
<sequence>MSRPRFIRLIGTCLLVLLSSAGAAFTPEPSESELDSKTRYNDPLPTTVLVRVVAHRSLVLGHDVGGARVTMTDVASGQLLASGLQQGEPGDQTQIMRTPHLMDEPVYSARPAASYTATLELTRPTLVEITAEGPLAYPNALQRASTTVLLIPGHDLTNDGIVLHLYGYLLQIEHPKPGEPLIAKEDVMLRASVRTLSGALVRPHSDWDSRKIHIYAELLIGDQIVERLQMFYAGEKSRFEAPFFVPIAKDAPDGITLRVIAADTATGNFGMGTAQYPVLSERLRPRKN</sequence>
<dbReference type="HOGENOM" id="CLU_073059_0_0_0"/>
<organism evidence="2 3">
    <name type="scientific">Nitrospira defluvii</name>
    <dbReference type="NCBI Taxonomy" id="330214"/>
    <lineage>
        <taxon>Bacteria</taxon>
        <taxon>Pseudomonadati</taxon>
        <taxon>Nitrospirota</taxon>
        <taxon>Nitrospiria</taxon>
        <taxon>Nitrospirales</taxon>
        <taxon>Nitrospiraceae</taxon>
        <taxon>Nitrospira</taxon>
    </lineage>
</organism>
<name>D8PH90_9BACT</name>
<dbReference type="AlphaFoldDB" id="D8PH90"/>
<feature type="chain" id="PRO_5003120061" evidence="1">
    <location>
        <begin position="24"/>
        <end position="288"/>
    </location>
</feature>
<protein>
    <submittedName>
        <fullName evidence="2">Uncharacterized protein</fullName>
    </submittedName>
</protein>
<evidence type="ECO:0000313" key="2">
    <source>
        <dbReference type="EMBL" id="CBK42627.1"/>
    </source>
</evidence>
<feature type="signal peptide" evidence="1">
    <location>
        <begin position="1"/>
        <end position="23"/>
    </location>
</feature>
<proteinExistence type="predicted"/>
<accession>D8PH90</accession>
<evidence type="ECO:0000256" key="1">
    <source>
        <dbReference type="SAM" id="SignalP"/>
    </source>
</evidence>
<evidence type="ECO:0000313" key="3">
    <source>
        <dbReference type="Proteomes" id="UP000001660"/>
    </source>
</evidence>
<dbReference type="KEGG" id="nde:NIDE2928"/>
<keyword evidence="1" id="KW-0732">Signal</keyword>
<dbReference type="Proteomes" id="UP000001660">
    <property type="component" value="Chromosome"/>
</dbReference>
<keyword evidence="3" id="KW-1185">Reference proteome</keyword>
<dbReference type="eggNOG" id="ENOG502Z7KM">
    <property type="taxonomic scope" value="Bacteria"/>
</dbReference>
<dbReference type="OrthoDB" id="9770889at2"/>